<dbReference type="InterPro" id="IPR025252">
    <property type="entry name" value="DUF4200"/>
</dbReference>
<feature type="coiled-coil region" evidence="2">
    <location>
        <begin position="67"/>
        <end position="105"/>
    </location>
</feature>
<dbReference type="Proteomes" id="UP000287033">
    <property type="component" value="Unassembled WGS sequence"/>
</dbReference>
<evidence type="ECO:0000313" key="4">
    <source>
        <dbReference type="EMBL" id="GCC27466.1"/>
    </source>
</evidence>
<dbReference type="OrthoDB" id="2134857at2759"/>
<dbReference type="STRING" id="137246.A0A401SAR1"/>
<dbReference type="Pfam" id="PF13863">
    <property type="entry name" value="DUF4200"/>
    <property type="match status" value="1"/>
</dbReference>
<name>A0A401SAR1_CHIPU</name>
<keyword evidence="1 2" id="KW-0175">Coiled coil</keyword>
<dbReference type="GO" id="GO:0005856">
    <property type="term" value="C:cytoskeleton"/>
    <property type="evidence" value="ECO:0007669"/>
    <property type="project" value="UniProtKB-ARBA"/>
</dbReference>
<feature type="domain" description="DUF4200" evidence="3">
    <location>
        <begin position="68"/>
        <end position="184"/>
    </location>
</feature>
<accession>A0A401SAR1</accession>
<evidence type="ECO:0000259" key="3">
    <source>
        <dbReference type="Pfam" id="PF13863"/>
    </source>
</evidence>
<feature type="coiled-coil region" evidence="2">
    <location>
        <begin position="131"/>
        <end position="161"/>
    </location>
</feature>
<dbReference type="OMA" id="RRAIHKY"/>
<dbReference type="PANTHER" id="PTHR21683">
    <property type="entry name" value="COILED-COIL DOMAIN-CONTAINING PROTEIN 42 LIKE-2-LIKE-RELATED"/>
    <property type="match status" value="1"/>
</dbReference>
<dbReference type="InterPro" id="IPR051147">
    <property type="entry name" value="CFAP_domain-containing"/>
</dbReference>
<sequence length="390" mass="45621">MDDGKLPSLTDYRRYSLHLKNPKRNVFVTQLGDQRYEDEDVNYIPIIRQAAGEILASDRKTPQTTLVLKKEVEVDQVNAELAAKRQEFLQRMEAISQRRAEFERKEQVFRERALKFDKFLRDNDAKRCRANKKYHVELKENEVKKKELQDLLHQFEEMKVRQRKLQRGVSKYKLYEDYLLKVIDNLPENYLEYSSESMVMSIIQKHETLGATNEALINNLSRLSDEMEQCQRDLESLHQEYDTTKLTINSQLSVRQMECDEIKEKNKQIEMKINLQRGNFIHKSEGFGALLLAINNLADHCYMRHYGVFEEIDILTKLDMVKEFIMEKKDVAQEAGQTDSASVFIGTSDQIPTKSGETNQLKPQIKVSFANSSKIITNQKNRLKPINSKS</sequence>
<dbReference type="AlphaFoldDB" id="A0A401SAR1"/>
<protein>
    <recommendedName>
        <fullName evidence="3">DUF4200 domain-containing protein</fullName>
    </recommendedName>
</protein>
<organism evidence="4 5">
    <name type="scientific">Chiloscyllium punctatum</name>
    <name type="common">Brownbanded bambooshark</name>
    <name type="synonym">Hemiscyllium punctatum</name>
    <dbReference type="NCBI Taxonomy" id="137246"/>
    <lineage>
        <taxon>Eukaryota</taxon>
        <taxon>Metazoa</taxon>
        <taxon>Chordata</taxon>
        <taxon>Craniata</taxon>
        <taxon>Vertebrata</taxon>
        <taxon>Chondrichthyes</taxon>
        <taxon>Elasmobranchii</taxon>
        <taxon>Galeomorphii</taxon>
        <taxon>Galeoidea</taxon>
        <taxon>Orectolobiformes</taxon>
        <taxon>Hemiscylliidae</taxon>
        <taxon>Chiloscyllium</taxon>
    </lineage>
</organism>
<gene>
    <name evidence="4" type="ORF">chiPu_0005890</name>
</gene>
<evidence type="ECO:0000256" key="1">
    <source>
        <dbReference type="ARBA" id="ARBA00023054"/>
    </source>
</evidence>
<keyword evidence="5" id="KW-1185">Reference proteome</keyword>
<evidence type="ECO:0000313" key="5">
    <source>
        <dbReference type="Proteomes" id="UP000287033"/>
    </source>
</evidence>
<evidence type="ECO:0000256" key="2">
    <source>
        <dbReference type="SAM" id="Coils"/>
    </source>
</evidence>
<proteinExistence type="predicted"/>
<reference evidence="4 5" key="1">
    <citation type="journal article" date="2018" name="Nat. Ecol. Evol.">
        <title>Shark genomes provide insights into elasmobranch evolution and the origin of vertebrates.</title>
        <authorList>
            <person name="Hara Y"/>
            <person name="Yamaguchi K"/>
            <person name="Onimaru K"/>
            <person name="Kadota M"/>
            <person name="Koyanagi M"/>
            <person name="Keeley SD"/>
            <person name="Tatsumi K"/>
            <person name="Tanaka K"/>
            <person name="Motone F"/>
            <person name="Kageyama Y"/>
            <person name="Nozu R"/>
            <person name="Adachi N"/>
            <person name="Nishimura O"/>
            <person name="Nakagawa R"/>
            <person name="Tanegashima C"/>
            <person name="Kiyatake I"/>
            <person name="Matsumoto R"/>
            <person name="Murakumo K"/>
            <person name="Nishida K"/>
            <person name="Terakita A"/>
            <person name="Kuratani S"/>
            <person name="Sato K"/>
            <person name="Hyodo S Kuraku.S."/>
        </authorList>
    </citation>
    <scope>NUCLEOTIDE SEQUENCE [LARGE SCALE GENOMIC DNA]</scope>
</reference>
<dbReference type="PANTHER" id="PTHR21683:SF18">
    <property type="entry name" value="COILED-COIL DOMAIN-CONTAINING PROTEIN 42 HOMOLOG"/>
    <property type="match status" value="1"/>
</dbReference>
<dbReference type="EMBL" id="BEZZ01000165">
    <property type="protein sequence ID" value="GCC27466.1"/>
    <property type="molecule type" value="Genomic_DNA"/>
</dbReference>
<comment type="caution">
    <text evidence="4">The sequence shown here is derived from an EMBL/GenBank/DDBJ whole genome shotgun (WGS) entry which is preliminary data.</text>
</comment>
<feature type="coiled-coil region" evidence="2">
    <location>
        <begin position="213"/>
        <end position="247"/>
    </location>
</feature>